<gene>
    <name evidence="1" type="primary">ytxJ</name>
    <name evidence="1" type="ORF">GCM10022395_36820</name>
</gene>
<dbReference type="Gene3D" id="3.40.30.10">
    <property type="entry name" value="Glutaredoxin"/>
    <property type="match status" value="1"/>
</dbReference>
<dbReference type="Proteomes" id="UP001500954">
    <property type="component" value="Unassembled WGS sequence"/>
</dbReference>
<protein>
    <submittedName>
        <fullName evidence="1">Bacillithiol system redox-active protein YtxJ</fullName>
    </submittedName>
</protein>
<dbReference type="EMBL" id="BAABCY010000105">
    <property type="protein sequence ID" value="GAA3585419.1"/>
    <property type="molecule type" value="Genomic_DNA"/>
</dbReference>
<proteinExistence type="predicted"/>
<dbReference type="NCBIfam" id="TIGR04019">
    <property type="entry name" value="B_thiol_YtxJ"/>
    <property type="match status" value="1"/>
</dbReference>
<dbReference type="RefSeq" id="WP_345008027.1">
    <property type="nucleotide sequence ID" value="NZ_BAABCY010000105.1"/>
</dbReference>
<sequence length="129" mass="14765">MGFINKLFGGATLEKETKELPWIALEDHVQLDELAERSNNKIQVIFKHSTRCGISRMALNQFEQSYNVSDDALDLYYLDLISFRDLSNEIASRFQVWHESPQILVIKEGIAITHASHGAITDVDLNRFI</sequence>
<dbReference type="InterPro" id="IPR036249">
    <property type="entry name" value="Thioredoxin-like_sf"/>
</dbReference>
<accession>A0ABP6YNN7</accession>
<reference evidence="2" key="1">
    <citation type="journal article" date="2019" name="Int. J. Syst. Evol. Microbiol.">
        <title>The Global Catalogue of Microorganisms (GCM) 10K type strain sequencing project: providing services to taxonomists for standard genome sequencing and annotation.</title>
        <authorList>
            <consortium name="The Broad Institute Genomics Platform"/>
            <consortium name="The Broad Institute Genome Sequencing Center for Infectious Disease"/>
            <person name="Wu L."/>
            <person name="Ma J."/>
        </authorList>
    </citation>
    <scope>NUCLEOTIDE SEQUENCE [LARGE SCALE GENOMIC DNA]</scope>
    <source>
        <strain evidence="2">JCM 17111</strain>
    </source>
</reference>
<dbReference type="Pfam" id="PF11009">
    <property type="entry name" value="BrxC"/>
    <property type="match status" value="1"/>
</dbReference>
<comment type="caution">
    <text evidence="1">The sequence shown here is derived from an EMBL/GenBank/DDBJ whole genome shotgun (WGS) entry which is preliminary data.</text>
</comment>
<dbReference type="InterPro" id="IPR022551">
    <property type="entry name" value="BrxC"/>
</dbReference>
<evidence type="ECO:0000313" key="1">
    <source>
        <dbReference type="EMBL" id="GAA3585419.1"/>
    </source>
</evidence>
<name>A0ABP6YNN7_9FLAO</name>
<dbReference type="SUPFAM" id="SSF52833">
    <property type="entry name" value="Thioredoxin-like"/>
    <property type="match status" value="1"/>
</dbReference>
<keyword evidence="2" id="KW-1185">Reference proteome</keyword>
<organism evidence="1 2">
    <name type="scientific">Snuella lapsa</name>
    <dbReference type="NCBI Taxonomy" id="870481"/>
    <lineage>
        <taxon>Bacteria</taxon>
        <taxon>Pseudomonadati</taxon>
        <taxon>Bacteroidota</taxon>
        <taxon>Flavobacteriia</taxon>
        <taxon>Flavobacteriales</taxon>
        <taxon>Flavobacteriaceae</taxon>
        <taxon>Snuella</taxon>
    </lineage>
</organism>
<evidence type="ECO:0000313" key="2">
    <source>
        <dbReference type="Proteomes" id="UP001500954"/>
    </source>
</evidence>